<proteinExistence type="predicted"/>
<keyword evidence="7" id="KW-0732">Signal</keyword>
<comment type="caution">
    <text evidence="9">The sequence shown here is derived from an EMBL/GenBank/DDBJ whole genome shotgun (WGS) entry which is preliminary data.</text>
</comment>
<keyword evidence="3" id="KW-1134">Transmembrane beta strand</keyword>
<feature type="domain" description="TonB-dependent transporter Oar-like beta-barrel" evidence="8">
    <location>
        <begin position="245"/>
        <end position="322"/>
    </location>
</feature>
<dbReference type="OrthoDB" id="97893at2"/>
<evidence type="ECO:0000256" key="2">
    <source>
        <dbReference type="ARBA" id="ARBA00022448"/>
    </source>
</evidence>
<feature type="domain" description="TonB-dependent transporter Oar-like beta-barrel" evidence="8">
    <location>
        <begin position="350"/>
        <end position="563"/>
    </location>
</feature>
<dbReference type="AlphaFoldDB" id="A0A428MMP6"/>
<evidence type="ECO:0000313" key="9">
    <source>
        <dbReference type="EMBL" id="RSL18169.1"/>
    </source>
</evidence>
<protein>
    <submittedName>
        <fullName evidence="9">Carboxypeptidase family protein</fullName>
    </submittedName>
</protein>
<keyword evidence="9" id="KW-0121">Carboxypeptidase</keyword>
<dbReference type="InterPro" id="IPR013784">
    <property type="entry name" value="Carb-bd-like_fold"/>
</dbReference>
<dbReference type="Pfam" id="PF13620">
    <property type="entry name" value="CarboxypepD_reg"/>
    <property type="match status" value="1"/>
</dbReference>
<keyword evidence="4" id="KW-0812">Transmembrane</keyword>
<keyword evidence="9" id="KW-0378">Hydrolase</keyword>
<keyword evidence="6" id="KW-0998">Cell outer membrane</keyword>
<sequence>MYRRHLFTFILATALSALSLAQETVNNASLSGRVTDAQGAVVNGASVTARMISTNTSRSTTTGANGSFRFPYLQVGQYQITVHQSGFGDSVRNVTLSVGAAFDLPITLLVGSTQTEVNVSTDAPVLETRRSQIAETISQTEVASLPFNGRNSLDLALLVPGVSPTNTAANQLFAETSAVPGQGISVNSQRNFSNSFLVDGLSSNDDAAGLVQSALGLDVVQEMQVVTSGGQAEFGRALGGYINFVSKSGTNQLHGDLYGYLRNQRLNAANALSQSNLPLTQAQYGASLGGPIIRDRTFYFANFEQRHLNQNGIITITPYNAAAINMQLKAVQYQGPPLEVSSPTPTTLYPNPVRSSNFFAKVDHQFSQRDALSIRYSLYHVSSQNSRGAGGISYTSAAAGLKDLDQTIAVSNIAMLTSRTVNETRGQFTDSNLKAPVNDPIGPAVSISGVATFGTLSASPTARYDRLYEMVDNLSHQAGPHALRIGADFLYNNLTITFPQSIRGNYAFSSLANFQRGVYSTFTQSFGNYVVPQTNPNLGIYAQDEWKINPQLTLNAGLRYDLQWLKTISTDTNNLSPRFGFAWAPYRNRAIVVRGSYGLFYDRVPLRALSNALQSNNNGTTISDSTFTTLALSFGQTGAPAFPNITSGYTATTIPPNLRISLTTMDPHMQNAYSEQTSLEIDQQIGTRGNLVVSYQHVRGINLLISVNLNTPKCYASQPTTGPQYPVVDPINLCRPNSNYANNKQYAPAADSYYDGLSVSYRQRPVQWGSYRISYTWSKAIDNVSEFFFSSPLNNNNLSMDRSRSDDDQRHRVVFDAAVHTSMDRTTGLWSKISNGFMLSGILQYYSPLPFNVVTGGNSIQTTSQRPCAPGYILTPNAPNSCANVVPGTVISRNTGTGFDSFTLNARLSRTIPLGDRFKLQGIAEAFNALNHRNDQIPNSTFGTDIYPIAPLPTFGQPTAVGDPRQIQLAVRLTF</sequence>
<dbReference type="InterPro" id="IPR037066">
    <property type="entry name" value="Plug_dom_sf"/>
</dbReference>
<dbReference type="Proteomes" id="UP000269669">
    <property type="component" value="Unassembled WGS sequence"/>
</dbReference>
<keyword evidence="5" id="KW-0472">Membrane</keyword>
<dbReference type="GO" id="GO:0030246">
    <property type="term" value="F:carbohydrate binding"/>
    <property type="evidence" value="ECO:0007669"/>
    <property type="project" value="InterPro"/>
</dbReference>
<dbReference type="Gene3D" id="2.60.40.1120">
    <property type="entry name" value="Carboxypeptidase-like, regulatory domain"/>
    <property type="match status" value="1"/>
</dbReference>
<feature type="signal peptide" evidence="7">
    <location>
        <begin position="1"/>
        <end position="21"/>
    </location>
</feature>
<evidence type="ECO:0000313" key="10">
    <source>
        <dbReference type="Proteomes" id="UP000269669"/>
    </source>
</evidence>
<dbReference type="Gene3D" id="2.40.170.20">
    <property type="entry name" value="TonB-dependent receptor, beta-barrel domain"/>
    <property type="match status" value="1"/>
</dbReference>
<dbReference type="InterPro" id="IPR057601">
    <property type="entry name" value="Oar-like_b-barrel"/>
</dbReference>
<dbReference type="GO" id="GO:0009279">
    <property type="term" value="C:cell outer membrane"/>
    <property type="evidence" value="ECO:0007669"/>
    <property type="project" value="UniProtKB-SubCell"/>
</dbReference>
<dbReference type="Gene3D" id="2.170.130.10">
    <property type="entry name" value="TonB-dependent receptor, plug domain"/>
    <property type="match status" value="1"/>
</dbReference>
<dbReference type="InterPro" id="IPR039426">
    <property type="entry name" value="TonB-dep_rcpt-like"/>
</dbReference>
<feature type="chain" id="PRO_5019340174" evidence="7">
    <location>
        <begin position="22"/>
        <end position="975"/>
    </location>
</feature>
<dbReference type="Pfam" id="PF25183">
    <property type="entry name" value="OMP_b-brl_4"/>
    <property type="match status" value="3"/>
</dbReference>
<dbReference type="EMBL" id="RSDW01000001">
    <property type="protein sequence ID" value="RSL18169.1"/>
    <property type="molecule type" value="Genomic_DNA"/>
</dbReference>
<dbReference type="InterPro" id="IPR036942">
    <property type="entry name" value="Beta-barrel_TonB_sf"/>
</dbReference>
<comment type="subcellular location">
    <subcellularLocation>
        <location evidence="1">Cell outer membrane</location>
        <topology evidence="1">Multi-pass membrane protein</topology>
    </subcellularLocation>
</comment>
<feature type="domain" description="TonB-dependent transporter Oar-like beta-barrel" evidence="8">
    <location>
        <begin position="567"/>
        <end position="968"/>
    </location>
</feature>
<name>A0A428MMP6_9BACT</name>
<evidence type="ECO:0000256" key="6">
    <source>
        <dbReference type="ARBA" id="ARBA00023237"/>
    </source>
</evidence>
<organism evidence="9 10">
    <name type="scientific">Edaphobacter aggregans</name>
    <dbReference type="NCBI Taxonomy" id="570835"/>
    <lineage>
        <taxon>Bacteria</taxon>
        <taxon>Pseudomonadati</taxon>
        <taxon>Acidobacteriota</taxon>
        <taxon>Terriglobia</taxon>
        <taxon>Terriglobales</taxon>
        <taxon>Acidobacteriaceae</taxon>
        <taxon>Edaphobacter</taxon>
    </lineage>
</organism>
<dbReference type="PANTHER" id="PTHR30069">
    <property type="entry name" value="TONB-DEPENDENT OUTER MEMBRANE RECEPTOR"/>
    <property type="match status" value="1"/>
</dbReference>
<evidence type="ECO:0000256" key="5">
    <source>
        <dbReference type="ARBA" id="ARBA00023136"/>
    </source>
</evidence>
<evidence type="ECO:0000259" key="8">
    <source>
        <dbReference type="Pfam" id="PF25183"/>
    </source>
</evidence>
<dbReference type="PANTHER" id="PTHR30069:SF46">
    <property type="entry name" value="OAR PROTEIN"/>
    <property type="match status" value="1"/>
</dbReference>
<gene>
    <name evidence="9" type="ORF">EDE15_3725</name>
</gene>
<accession>A0A428MMP6</accession>
<keyword evidence="10" id="KW-1185">Reference proteome</keyword>
<evidence type="ECO:0000256" key="1">
    <source>
        <dbReference type="ARBA" id="ARBA00004571"/>
    </source>
</evidence>
<keyword evidence="2" id="KW-0813">Transport</keyword>
<keyword evidence="9" id="KW-0645">Protease</keyword>
<dbReference type="SUPFAM" id="SSF56935">
    <property type="entry name" value="Porins"/>
    <property type="match status" value="1"/>
</dbReference>
<dbReference type="GO" id="GO:0015344">
    <property type="term" value="F:siderophore uptake transmembrane transporter activity"/>
    <property type="evidence" value="ECO:0007669"/>
    <property type="project" value="TreeGrafter"/>
</dbReference>
<dbReference type="SUPFAM" id="SSF49452">
    <property type="entry name" value="Starch-binding domain-like"/>
    <property type="match status" value="1"/>
</dbReference>
<evidence type="ECO:0000256" key="3">
    <source>
        <dbReference type="ARBA" id="ARBA00022452"/>
    </source>
</evidence>
<dbReference type="RefSeq" id="WP_125486563.1">
    <property type="nucleotide sequence ID" value="NZ_RSDW01000001.1"/>
</dbReference>
<reference evidence="9 10" key="1">
    <citation type="submission" date="2018-12" db="EMBL/GenBank/DDBJ databases">
        <title>Sequencing of bacterial isolates from soil warming experiment in Harvard Forest, Massachusetts, USA.</title>
        <authorList>
            <person name="Deangelis K."/>
        </authorList>
    </citation>
    <scope>NUCLEOTIDE SEQUENCE [LARGE SCALE GENOMIC DNA]</scope>
    <source>
        <strain evidence="9 10">EB153</strain>
    </source>
</reference>
<evidence type="ECO:0000256" key="7">
    <source>
        <dbReference type="SAM" id="SignalP"/>
    </source>
</evidence>
<dbReference type="GO" id="GO:0044718">
    <property type="term" value="P:siderophore transmembrane transport"/>
    <property type="evidence" value="ECO:0007669"/>
    <property type="project" value="TreeGrafter"/>
</dbReference>
<evidence type="ECO:0000256" key="4">
    <source>
        <dbReference type="ARBA" id="ARBA00022692"/>
    </source>
</evidence>
<dbReference type="GO" id="GO:0004180">
    <property type="term" value="F:carboxypeptidase activity"/>
    <property type="evidence" value="ECO:0007669"/>
    <property type="project" value="UniProtKB-KW"/>
</dbReference>